<sequence>MPSYNDKPPGFNEPSAADEIRKLIKDAIEVKSLLAAAAAAVRRVDSIVGTQFSKGLDVVDKKYVDLMNESRSSATTLNGVIQDFVEVIVPYSEMVSIALPKRVNKIKLETQKAPTIPLSTEAAARKDLAPYDEKLTKLKEEVKALVATLTETSQNIKNESDAVMNEIDTQIADLAAKIKAELTHPSESVTKKLGAKGRNLIEQLIRGRPAEAPAHEQSTGQPASALSSAMNLVTGSIGGLIGGEASALLAIVGNIAAIGDFFRPQVADNHKKEELDAKVNELANAKKEAREKVEKIETAVQEASKLADSFSGLDGRLGHFDVVWNKVLADSYALGEYIGSHDLNEQAMIQRVNSEAEVYSGLRRALDEFSIRVTV</sequence>
<proteinExistence type="predicted"/>
<feature type="coiled-coil region" evidence="1">
    <location>
        <begin position="272"/>
        <end position="306"/>
    </location>
</feature>
<dbReference type="EMBL" id="KL142404">
    <property type="protein sequence ID" value="KDR69120.1"/>
    <property type="molecule type" value="Genomic_DNA"/>
</dbReference>
<reference evidence="3" key="1">
    <citation type="journal article" date="2014" name="Proc. Natl. Acad. Sci. U.S.A.">
        <title>Extensive sampling of basidiomycete genomes demonstrates inadequacy of the white-rot/brown-rot paradigm for wood decay fungi.</title>
        <authorList>
            <person name="Riley R."/>
            <person name="Salamov A.A."/>
            <person name="Brown D.W."/>
            <person name="Nagy L.G."/>
            <person name="Floudas D."/>
            <person name="Held B.W."/>
            <person name="Levasseur A."/>
            <person name="Lombard V."/>
            <person name="Morin E."/>
            <person name="Otillar R."/>
            <person name="Lindquist E.A."/>
            <person name="Sun H."/>
            <person name="LaButti K.M."/>
            <person name="Schmutz J."/>
            <person name="Jabbour D."/>
            <person name="Luo H."/>
            <person name="Baker S.E."/>
            <person name="Pisabarro A.G."/>
            <person name="Walton J.D."/>
            <person name="Blanchette R.A."/>
            <person name="Henrissat B."/>
            <person name="Martin F."/>
            <person name="Cullen D."/>
            <person name="Hibbett D.S."/>
            <person name="Grigoriev I.V."/>
        </authorList>
    </citation>
    <scope>NUCLEOTIDE SEQUENCE [LARGE SCALE GENOMIC DNA]</scope>
    <source>
        <strain evidence="3">CBS 339.88</strain>
    </source>
</reference>
<accession>A0A067SDV3</accession>
<organism evidence="2 3">
    <name type="scientific">Galerina marginata (strain CBS 339.88)</name>
    <dbReference type="NCBI Taxonomy" id="685588"/>
    <lineage>
        <taxon>Eukaryota</taxon>
        <taxon>Fungi</taxon>
        <taxon>Dikarya</taxon>
        <taxon>Basidiomycota</taxon>
        <taxon>Agaricomycotina</taxon>
        <taxon>Agaricomycetes</taxon>
        <taxon>Agaricomycetidae</taxon>
        <taxon>Agaricales</taxon>
        <taxon>Agaricineae</taxon>
        <taxon>Strophariaceae</taxon>
        <taxon>Galerina</taxon>
    </lineage>
</organism>
<dbReference type="AlphaFoldDB" id="A0A067SDV3"/>
<name>A0A067SDV3_GALM3</name>
<protein>
    <submittedName>
        <fullName evidence="2">Uncharacterized protein</fullName>
    </submittedName>
</protein>
<dbReference type="Proteomes" id="UP000027222">
    <property type="component" value="Unassembled WGS sequence"/>
</dbReference>
<evidence type="ECO:0000256" key="1">
    <source>
        <dbReference type="SAM" id="Coils"/>
    </source>
</evidence>
<evidence type="ECO:0000313" key="2">
    <source>
        <dbReference type="EMBL" id="KDR69120.1"/>
    </source>
</evidence>
<gene>
    <name evidence="2" type="ORF">GALMADRAFT_215402</name>
</gene>
<keyword evidence="3" id="KW-1185">Reference proteome</keyword>
<keyword evidence="1" id="KW-0175">Coiled coil</keyword>
<evidence type="ECO:0000313" key="3">
    <source>
        <dbReference type="Proteomes" id="UP000027222"/>
    </source>
</evidence>
<dbReference type="OrthoDB" id="3034676at2759"/>
<dbReference type="HOGENOM" id="CLU_750154_0_0_1"/>